<accession>A0A418Y652</accession>
<name>A0A418Y652_9BURK</name>
<keyword evidence="2" id="KW-1185">Reference proteome</keyword>
<comment type="caution">
    <text evidence="1">The sequence shown here is derived from an EMBL/GenBank/DDBJ whole genome shotgun (WGS) entry which is preliminary data.</text>
</comment>
<dbReference type="OrthoDB" id="8932625at2"/>
<dbReference type="EMBL" id="QYUP01000055">
    <property type="protein sequence ID" value="RJG22712.1"/>
    <property type="molecule type" value="Genomic_DNA"/>
</dbReference>
<dbReference type="Proteomes" id="UP000284006">
    <property type="component" value="Unassembled WGS sequence"/>
</dbReference>
<evidence type="ECO:0000313" key="2">
    <source>
        <dbReference type="Proteomes" id="UP000284006"/>
    </source>
</evidence>
<evidence type="ECO:0000313" key="1">
    <source>
        <dbReference type="EMBL" id="RJG22712.1"/>
    </source>
</evidence>
<proteinExistence type="predicted"/>
<organism evidence="1 2">
    <name type="scientific">Massilia cavernae</name>
    <dbReference type="NCBI Taxonomy" id="2320864"/>
    <lineage>
        <taxon>Bacteria</taxon>
        <taxon>Pseudomonadati</taxon>
        <taxon>Pseudomonadota</taxon>
        <taxon>Betaproteobacteria</taxon>
        <taxon>Burkholderiales</taxon>
        <taxon>Oxalobacteraceae</taxon>
        <taxon>Telluria group</taxon>
        <taxon>Massilia</taxon>
    </lineage>
</organism>
<protein>
    <submittedName>
        <fullName evidence="1">DUF1302 family protein</fullName>
    </submittedName>
</protein>
<dbReference type="AlphaFoldDB" id="A0A418Y652"/>
<reference evidence="1 2" key="1">
    <citation type="submission" date="2018-09" db="EMBL/GenBank/DDBJ databases">
        <authorList>
            <person name="Zhu H."/>
        </authorList>
    </citation>
    <scope>NUCLEOTIDE SEQUENCE [LARGE SCALE GENOMIC DNA]</scope>
    <source>
        <strain evidence="1 2">K1S02-61</strain>
    </source>
</reference>
<sequence length="523" mass="56747">MPLIDDPETGLKLNWDNTFKYTAAVRLQDRDSVLTAPINLNDGDNNFSRGLVSNRVDFFTELDAVYRDVGARVSAAGWYDSVYNRRNDNPGPPAGFANQASTPYNEFTAATRKLHGRKAELMDAFLFAKMRVGEGNLVARLGQHSLLWGESLFLAGNAIAGGQMPSNVARLVSVPNSQAKEFVLPVPQVSTQWQLSDTVSLGAYYQFRYRANRLPAVGSYFSQSDTNFDGAERLLLGPVASVSRRPDMDTRDSGQGGLQLRWRLDDTDLGFYALRFHSKSFQQVTVLGRSATGPAPTGYYLAHHEGIRAYGFSASRTFGQANVALEASVRSNQDLASTGAADASALAPPGVIPANDNRDNPAYAVGRTAHANVSVLWSLPHTPLFDEATLVAEGAWNRVLSCQTQCARIAPTATRDALAVRMVLEPTYRQVMPGLDLGVPIGLGFTPKGSRSMALGPGGLPAENGGDVSVGVNGLFRSVWKFSLNYTHYFGTAAPFLNSSNAFSYKQGLADRDLMVFTMTRTF</sequence>
<dbReference type="InterPro" id="IPR010727">
    <property type="entry name" value="DUF1302"/>
</dbReference>
<dbReference type="Pfam" id="PF06980">
    <property type="entry name" value="DUF1302"/>
    <property type="match status" value="1"/>
</dbReference>
<gene>
    <name evidence="1" type="ORF">D3872_05070</name>
</gene>